<gene>
    <name evidence="2" type="ORF">K452DRAFT_60475</name>
</gene>
<dbReference type="AlphaFoldDB" id="A0A6A6B834"/>
<keyword evidence="3" id="KW-1185">Reference proteome</keyword>
<name>A0A6A6B834_9PEZI</name>
<sequence length="117" mass="13105">MHTHHHHHAKRPTPAPTSLTSLHIICRRPILLAKSMVEPLRPGVIPIRKIPLQPHLHAPPATTTTTTTTTTTSLHKPLGSLPTARTGRKIVCPQLVRPNSRRRKDVWPRQPAARTPR</sequence>
<evidence type="ECO:0000313" key="3">
    <source>
        <dbReference type="Proteomes" id="UP000799438"/>
    </source>
</evidence>
<protein>
    <submittedName>
        <fullName evidence="2">Uncharacterized protein</fullName>
    </submittedName>
</protein>
<feature type="region of interest" description="Disordered" evidence="1">
    <location>
        <begin position="54"/>
        <end position="117"/>
    </location>
</feature>
<evidence type="ECO:0000313" key="2">
    <source>
        <dbReference type="EMBL" id="KAF2140076.1"/>
    </source>
</evidence>
<dbReference type="Proteomes" id="UP000799438">
    <property type="component" value="Unassembled WGS sequence"/>
</dbReference>
<accession>A0A6A6B834</accession>
<evidence type="ECO:0000256" key="1">
    <source>
        <dbReference type="SAM" id="MobiDB-lite"/>
    </source>
</evidence>
<organism evidence="2 3">
    <name type="scientific">Aplosporella prunicola CBS 121167</name>
    <dbReference type="NCBI Taxonomy" id="1176127"/>
    <lineage>
        <taxon>Eukaryota</taxon>
        <taxon>Fungi</taxon>
        <taxon>Dikarya</taxon>
        <taxon>Ascomycota</taxon>
        <taxon>Pezizomycotina</taxon>
        <taxon>Dothideomycetes</taxon>
        <taxon>Dothideomycetes incertae sedis</taxon>
        <taxon>Botryosphaeriales</taxon>
        <taxon>Aplosporellaceae</taxon>
        <taxon>Aplosporella</taxon>
    </lineage>
</organism>
<feature type="compositionally biased region" description="Low complexity" evidence="1">
    <location>
        <begin position="62"/>
        <end position="72"/>
    </location>
</feature>
<dbReference type="GeneID" id="54304403"/>
<dbReference type="RefSeq" id="XP_033395789.1">
    <property type="nucleotide sequence ID" value="XM_033546896.1"/>
</dbReference>
<proteinExistence type="predicted"/>
<reference evidence="2" key="1">
    <citation type="journal article" date="2020" name="Stud. Mycol.">
        <title>101 Dothideomycetes genomes: a test case for predicting lifestyles and emergence of pathogens.</title>
        <authorList>
            <person name="Haridas S."/>
            <person name="Albert R."/>
            <person name="Binder M."/>
            <person name="Bloem J."/>
            <person name="Labutti K."/>
            <person name="Salamov A."/>
            <person name="Andreopoulos B."/>
            <person name="Baker S."/>
            <person name="Barry K."/>
            <person name="Bills G."/>
            <person name="Bluhm B."/>
            <person name="Cannon C."/>
            <person name="Castanera R."/>
            <person name="Culley D."/>
            <person name="Daum C."/>
            <person name="Ezra D."/>
            <person name="Gonzalez J."/>
            <person name="Henrissat B."/>
            <person name="Kuo A."/>
            <person name="Liang C."/>
            <person name="Lipzen A."/>
            <person name="Lutzoni F."/>
            <person name="Magnuson J."/>
            <person name="Mondo S."/>
            <person name="Nolan M."/>
            <person name="Ohm R."/>
            <person name="Pangilinan J."/>
            <person name="Park H.-J."/>
            <person name="Ramirez L."/>
            <person name="Alfaro M."/>
            <person name="Sun H."/>
            <person name="Tritt A."/>
            <person name="Yoshinaga Y."/>
            <person name="Zwiers L.-H."/>
            <person name="Turgeon B."/>
            <person name="Goodwin S."/>
            <person name="Spatafora J."/>
            <person name="Crous P."/>
            <person name="Grigoriev I."/>
        </authorList>
    </citation>
    <scope>NUCLEOTIDE SEQUENCE</scope>
    <source>
        <strain evidence="2">CBS 121167</strain>
    </source>
</reference>
<dbReference type="EMBL" id="ML995491">
    <property type="protein sequence ID" value="KAF2140076.1"/>
    <property type="molecule type" value="Genomic_DNA"/>
</dbReference>